<dbReference type="InterPro" id="IPR008278">
    <property type="entry name" value="4-PPantetheinyl_Trfase_dom"/>
</dbReference>
<dbReference type="FunFam" id="3.90.470.20:FF:000001">
    <property type="entry name" value="Holo-[acyl-carrier-protein] synthase"/>
    <property type="match status" value="1"/>
</dbReference>
<protein>
    <recommendedName>
        <fullName evidence="10">Holo-[acyl-carrier-protein] synthase</fullName>
        <shortName evidence="10">Holo-ACP synthase</shortName>
        <ecNumber evidence="10">2.7.8.7</ecNumber>
    </recommendedName>
    <alternativeName>
        <fullName evidence="10">4'-phosphopantetheinyl transferase AcpS</fullName>
    </alternativeName>
</protein>
<comment type="cofactor">
    <cofactor evidence="10">
        <name>Mg(2+)</name>
        <dbReference type="ChEBI" id="CHEBI:18420"/>
    </cofactor>
</comment>
<keyword evidence="13" id="KW-1185">Reference proteome</keyword>
<keyword evidence="3 10" id="KW-0479">Metal-binding</keyword>
<dbReference type="InterPro" id="IPR037143">
    <property type="entry name" value="4-PPantetheinyl_Trfase_dom_sf"/>
</dbReference>
<dbReference type="KEGG" id="hbh:E4T21_07560"/>
<feature type="binding site" evidence="10">
    <location>
        <position position="57"/>
    </location>
    <ligand>
        <name>Mg(2+)</name>
        <dbReference type="ChEBI" id="CHEBI:18420"/>
    </ligand>
</feature>
<keyword evidence="1 10" id="KW-0444">Lipid biosynthesis</keyword>
<evidence type="ECO:0000256" key="5">
    <source>
        <dbReference type="ARBA" id="ARBA00022842"/>
    </source>
</evidence>
<dbReference type="GO" id="GO:0008897">
    <property type="term" value="F:holo-[acyl-carrier-protein] synthase activity"/>
    <property type="evidence" value="ECO:0007669"/>
    <property type="project" value="UniProtKB-UniRule"/>
</dbReference>
<sequence length="137" mass="14911">MILGIGTDIARVERFEAAMRRHGDRFAARVLGPHEAQRFAQHVAPAAFLAKRFAAKEAFVKALGTGLREGMRWTDIQVVNDALGRPSLMLSGEAAGLAENLGVTRMHLSLSDEHDVAVAFVVLEGELHREHCEGNAV</sequence>
<proteinExistence type="inferred from homology"/>
<gene>
    <name evidence="10" type="primary">acpS</name>
    <name evidence="12" type="ORF">E4T21_07560</name>
</gene>
<evidence type="ECO:0000256" key="3">
    <source>
        <dbReference type="ARBA" id="ARBA00022723"/>
    </source>
</evidence>
<keyword evidence="5 10" id="KW-0460">Magnesium</keyword>
<dbReference type="NCBIfam" id="TIGR00516">
    <property type="entry name" value="acpS"/>
    <property type="match status" value="1"/>
</dbReference>
<dbReference type="HAMAP" id="MF_00101">
    <property type="entry name" value="AcpS"/>
    <property type="match status" value="1"/>
</dbReference>
<feature type="binding site" evidence="10">
    <location>
        <position position="8"/>
    </location>
    <ligand>
        <name>Mg(2+)</name>
        <dbReference type="ChEBI" id="CHEBI:18420"/>
    </ligand>
</feature>
<comment type="function">
    <text evidence="9">Transfers the 4'-phosphopantetheine moiety from coenzyme A to the 'Ser-36' of acyl-carrier-protein.</text>
</comment>
<dbReference type="NCBIfam" id="TIGR00556">
    <property type="entry name" value="pantethn_trn"/>
    <property type="match status" value="1"/>
</dbReference>
<evidence type="ECO:0000256" key="9">
    <source>
        <dbReference type="ARBA" id="ARBA00054726"/>
    </source>
</evidence>
<keyword evidence="6 10" id="KW-0443">Lipid metabolism</keyword>
<keyword evidence="4 10" id="KW-0276">Fatty acid metabolism</keyword>
<evidence type="ECO:0000256" key="7">
    <source>
        <dbReference type="ARBA" id="ARBA00023160"/>
    </source>
</evidence>
<evidence type="ECO:0000256" key="4">
    <source>
        <dbReference type="ARBA" id="ARBA00022832"/>
    </source>
</evidence>
<dbReference type="GO" id="GO:0005737">
    <property type="term" value="C:cytoplasm"/>
    <property type="evidence" value="ECO:0007669"/>
    <property type="project" value="UniProtKB-SubCell"/>
</dbReference>
<dbReference type="GO" id="GO:0006633">
    <property type="term" value="P:fatty acid biosynthetic process"/>
    <property type="evidence" value="ECO:0007669"/>
    <property type="project" value="UniProtKB-UniRule"/>
</dbReference>
<dbReference type="NCBIfam" id="NF000832">
    <property type="entry name" value="PRK00070.3-2"/>
    <property type="match status" value="1"/>
</dbReference>
<organism evidence="12 13">
    <name type="scientific">Halomonas binhaiensis</name>
    <dbReference type="NCBI Taxonomy" id="2562282"/>
    <lineage>
        <taxon>Bacteria</taxon>
        <taxon>Pseudomonadati</taxon>
        <taxon>Pseudomonadota</taxon>
        <taxon>Gammaproteobacteria</taxon>
        <taxon>Oceanospirillales</taxon>
        <taxon>Halomonadaceae</taxon>
        <taxon>Halomonas</taxon>
    </lineage>
</organism>
<evidence type="ECO:0000313" key="13">
    <source>
        <dbReference type="Proteomes" id="UP000324285"/>
    </source>
</evidence>
<reference evidence="12" key="1">
    <citation type="submission" date="2021-02" db="EMBL/GenBank/DDBJ databases">
        <title>Strain Y2R2, a novel species of the genus Halomonas.</title>
        <authorList>
            <person name="Huang H."/>
        </authorList>
    </citation>
    <scope>NUCLEOTIDE SEQUENCE</scope>
    <source>
        <strain evidence="12">Y2R2</strain>
    </source>
</reference>
<comment type="function">
    <text evidence="10">Transfers the 4'-phosphopantetheine moiety from coenzyme A to a Ser of acyl-carrier-protein.</text>
</comment>
<dbReference type="EMBL" id="CP038437">
    <property type="protein sequence ID" value="QEM81412.1"/>
    <property type="molecule type" value="Genomic_DNA"/>
</dbReference>
<evidence type="ECO:0000313" key="12">
    <source>
        <dbReference type="EMBL" id="QEM81412.1"/>
    </source>
</evidence>
<dbReference type="InterPro" id="IPR002582">
    <property type="entry name" value="ACPS"/>
</dbReference>
<name>A0A5C1NCL1_9GAMM</name>
<evidence type="ECO:0000256" key="10">
    <source>
        <dbReference type="HAMAP-Rule" id="MF_00101"/>
    </source>
</evidence>
<dbReference type="InterPro" id="IPR004568">
    <property type="entry name" value="Ppantetheine-prot_Trfase_dom"/>
</dbReference>
<dbReference type="Gene3D" id="3.90.470.20">
    <property type="entry name" value="4'-phosphopantetheinyl transferase domain"/>
    <property type="match status" value="1"/>
</dbReference>
<dbReference type="Proteomes" id="UP000324285">
    <property type="component" value="Chromosome"/>
</dbReference>
<feature type="domain" description="4'-phosphopantetheinyl transferase" evidence="11">
    <location>
        <begin position="4"/>
        <end position="117"/>
    </location>
</feature>
<comment type="similarity">
    <text evidence="10">Belongs to the P-Pant transferase superfamily. AcpS family.</text>
</comment>
<dbReference type="AlphaFoldDB" id="A0A5C1NCL1"/>
<dbReference type="SUPFAM" id="SSF56214">
    <property type="entry name" value="4'-phosphopantetheinyl transferase"/>
    <property type="match status" value="1"/>
</dbReference>
<comment type="subcellular location">
    <subcellularLocation>
        <location evidence="10">Cytoplasm</location>
    </subcellularLocation>
</comment>
<evidence type="ECO:0000256" key="8">
    <source>
        <dbReference type="ARBA" id="ARBA00050875"/>
    </source>
</evidence>
<keyword evidence="10" id="KW-0963">Cytoplasm</keyword>
<dbReference type="OrthoDB" id="517356at2"/>
<evidence type="ECO:0000256" key="2">
    <source>
        <dbReference type="ARBA" id="ARBA00022679"/>
    </source>
</evidence>
<comment type="catalytic activity">
    <reaction evidence="8 10">
        <text>apo-[ACP] + CoA = holo-[ACP] + adenosine 3',5'-bisphosphate + H(+)</text>
        <dbReference type="Rhea" id="RHEA:12068"/>
        <dbReference type="Rhea" id="RHEA-COMP:9685"/>
        <dbReference type="Rhea" id="RHEA-COMP:9690"/>
        <dbReference type="ChEBI" id="CHEBI:15378"/>
        <dbReference type="ChEBI" id="CHEBI:29999"/>
        <dbReference type="ChEBI" id="CHEBI:57287"/>
        <dbReference type="ChEBI" id="CHEBI:58343"/>
        <dbReference type="ChEBI" id="CHEBI:64479"/>
        <dbReference type="EC" id="2.7.8.7"/>
    </reaction>
</comment>
<dbReference type="Pfam" id="PF01648">
    <property type="entry name" value="ACPS"/>
    <property type="match status" value="1"/>
</dbReference>
<dbReference type="RefSeq" id="WP_149284423.1">
    <property type="nucleotide sequence ID" value="NZ_CP038437.2"/>
</dbReference>
<keyword evidence="2 10" id="KW-0808">Transferase</keyword>
<evidence type="ECO:0000259" key="11">
    <source>
        <dbReference type="Pfam" id="PF01648"/>
    </source>
</evidence>
<accession>A0A5C1NCL1</accession>
<keyword evidence="7 10" id="KW-0275">Fatty acid biosynthesis</keyword>
<evidence type="ECO:0000256" key="6">
    <source>
        <dbReference type="ARBA" id="ARBA00023098"/>
    </source>
</evidence>
<dbReference type="GO" id="GO:0000287">
    <property type="term" value="F:magnesium ion binding"/>
    <property type="evidence" value="ECO:0007669"/>
    <property type="project" value="UniProtKB-UniRule"/>
</dbReference>
<evidence type="ECO:0000256" key="1">
    <source>
        <dbReference type="ARBA" id="ARBA00022516"/>
    </source>
</evidence>
<dbReference type="EC" id="2.7.8.7" evidence="10"/>